<reference evidence="2" key="1">
    <citation type="journal article" date="2022" name="bioRxiv">
        <title>Sequencing and chromosome-scale assembly of the giantPleurodeles waltlgenome.</title>
        <authorList>
            <person name="Brown T."/>
            <person name="Elewa A."/>
            <person name="Iarovenko S."/>
            <person name="Subramanian E."/>
            <person name="Araus A.J."/>
            <person name="Petzold A."/>
            <person name="Susuki M."/>
            <person name="Suzuki K.-i.T."/>
            <person name="Hayashi T."/>
            <person name="Toyoda A."/>
            <person name="Oliveira C."/>
            <person name="Osipova E."/>
            <person name="Leigh N.D."/>
            <person name="Simon A."/>
            <person name="Yun M.H."/>
        </authorList>
    </citation>
    <scope>NUCLEOTIDE SEQUENCE</scope>
    <source>
        <strain evidence="2">20211129_DDA</strain>
        <tissue evidence="2">Liver</tissue>
    </source>
</reference>
<dbReference type="PANTHER" id="PTHR15260:SF1">
    <property type="entry name" value="SARCOSPAN"/>
    <property type="match status" value="1"/>
</dbReference>
<dbReference type="PANTHER" id="PTHR15260">
    <property type="entry name" value="SARCOSPAN"/>
    <property type="match status" value="1"/>
</dbReference>
<dbReference type="InterPro" id="IPR030429">
    <property type="entry name" value="Sarcospan"/>
</dbReference>
<evidence type="ECO:0000313" key="2">
    <source>
        <dbReference type="EMBL" id="KAJ1164781.1"/>
    </source>
</evidence>
<keyword evidence="1" id="KW-0812">Transmembrane</keyword>
<evidence type="ECO:0000313" key="3">
    <source>
        <dbReference type="Proteomes" id="UP001066276"/>
    </source>
</evidence>
<proteinExistence type="predicted"/>
<keyword evidence="1" id="KW-1133">Transmembrane helix</keyword>
<name>A0AAV7SL70_PLEWA</name>
<keyword evidence="3" id="KW-1185">Reference proteome</keyword>
<sequence>MTADSACQCKQDPSDPLSRTFMYEDVSDCSTVTGTIKLYVLLQIILNPLLGLVGLVACFIMWKDRYQVFYVGVRSHTLTTSEMQQQKV</sequence>
<dbReference type="GO" id="GO:0042383">
    <property type="term" value="C:sarcolemma"/>
    <property type="evidence" value="ECO:0007669"/>
    <property type="project" value="TreeGrafter"/>
</dbReference>
<dbReference type="EMBL" id="JANPWB010000008">
    <property type="protein sequence ID" value="KAJ1164781.1"/>
    <property type="molecule type" value="Genomic_DNA"/>
</dbReference>
<organism evidence="2 3">
    <name type="scientific">Pleurodeles waltl</name>
    <name type="common">Iberian ribbed newt</name>
    <dbReference type="NCBI Taxonomy" id="8319"/>
    <lineage>
        <taxon>Eukaryota</taxon>
        <taxon>Metazoa</taxon>
        <taxon>Chordata</taxon>
        <taxon>Craniata</taxon>
        <taxon>Vertebrata</taxon>
        <taxon>Euteleostomi</taxon>
        <taxon>Amphibia</taxon>
        <taxon>Batrachia</taxon>
        <taxon>Caudata</taxon>
        <taxon>Salamandroidea</taxon>
        <taxon>Salamandridae</taxon>
        <taxon>Pleurodelinae</taxon>
        <taxon>Pleurodeles</taxon>
    </lineage>
</organism>
<feature type="transmembrane region" description="Helical" evidence="1">
    <location>
        <begin position="40"/>
        <end position="62"/>
    </location>
</feature>
<evidence type="ECO:0000256" key="1">
    <source>
        <dbReference type="SAM" id="Phobius"/>
    </source>
</evidence>
<protein>
    <submittedName>
        <fullName evidence="2">Uncharacterized protein</fullName>
    </submittedName>
</protein>
<gene>
    <name evidence="2" type="ORF">NDU88_005215</name>
</gene>
<dbReference type="AlphaFoldDB" id="A0AAV7SL70"/>
<accession>A0AAV7SL70</accession>
<keyword evidence="1" id="KW-0472">Membrane</keyword>
<dbReference type="Proteomes" id="UP001066276">
    <property type="component" value="Chromosome 4_2"/>
</dbReference>
<comment type="caution">
    <text evidence="2">The sequence shown here is derived from an EMBL/GenBank/DDBJ whole genome shotgun (WGS) entry which is preliminary data.</text>
</comment>
<dbReference type="GO" id="GO:0016010">
    <property type="term" value="C:dystrophin-associated glycoprotein complex"/>
    <property type="evidence" value="ECO:0007669"/>
    <property type="project" value="InterPro"/>
</dbReference>